<evidence type="ECO:0000256" key="10">
    <source>
        <dbReference type="RuleBase" id="RU363079"/>
    </source>
</evidence>
<evidence type="ECO:0000256" key="3">
    <source>
        <dbReference type="ARBA" id="ARBA00005227"/>
    </source>
</evidence>
<dbReference type="OrthoDB" id="1666796at2759"/>
<keyword evidence="6" id="KW-0967">Endosome</keyword>
<feature type="chain" id="PRO_5011834717" description="Transmembrane 9 superfamily member" evidence="10">
    <location>
        <begin position="18"/>
        <end position="694"/>
    </location>
</feature>
<dbReference type="PANTHER" id="PTHR10766">
    <property type="entry name" value="TRANSMEMBRANE 9 SUPERFAMILY PROTEIN"/>
    <property type="match status" value="1"/>
</dbReference>
<feature type="transmembrane region" description="Helical" evidence="10">
    <location>
        <begin position="460"/>
        <end position="487"/>
    </location>
</feature>
<keyword evidence="4 10" id="KW-0812">Transmembrane</keyword>
<reference evidence="12 13" key="1">
    <citation type="submission" date="2017-08" db="EMBL/GenBank/DDBJ databases">
        <title>Acidophilic green algal genome provides insights into adaptation to an acidic environment.</title>
        <authorList>
            <person name="Hirooka S."/>
            <person name="Hirose Y."/>
            <person name="Kanesaki Y."/>
            <person name="Higuchi S."/>
            <person name="Fujiwara T."/>
            <person name="Onuma R."/>
            <person name="Era A."/>
            <person name="Ohbayashi R."/>
            <person name="Uzuka A."/>
            <person name="Nozaki H."/>
            <person name="Yoshikawa H."/>
            <person name="Miyagishima S.Y."/>
        </authorList>
    </citation>
    <scope>NUCLEOTIDE SEQUENCE [LARGE SCALE GENOMIC DNA]</scope>
    <source>
        <strain evidence="12 13">NIES-2499</strain>
    </source>
</reference>
<dbReference type="AlphaFoldDB" id="A0A250XBK6"/>
<dbReference type="InterPro" id="IPR004240">
    <property type="entry name" value="EMP70"/>
</dbReference>
<protein>
    <recommendedName>
        <fullName evidence="10">Transmembrane 9 superfamily member</fullName>
    </recommendedName>
</protein>
<feature type="transmembrane region" description="Helical" evidence="10">
    <location>
        <begin position="326"/>
        <end position="348"/>
    </location>
</feature>
<dbReference type="Pfam" id="PF02990">
    <property type="entry name" value="EMP70"/>
    <property type="match status" value="2"/>
</dbReference>
<dbReference type="GO" id="GO:0072657">
    <property type="term" value="P:protein localization to membrane"/>
    <property type="evidence" value="ECO:0007669"/>
    <property type="project" value="TreeGrafter"/>
</dbReference>
<feature type="transmembrane region" description="Helical" evidence="10">
    <location>
        <begin position="552"/>
        <end position="574"/>
    </location>
</feature>
<feature type="transmembrane region" description="Helical" evidence="10">
    <location>
        <begin position="499"/>
        <end position="523"/>
    </location>
</feature>
<keyword evidence="8" id="KW-0333">Golgi apparatus</keyword>
<feature type="signal peptide" evidence="10">
    <location>
        <begin position="1"/>
        <end position="17"/>
    </location>
</feature>
<gene>
    <name evidence="12" type="ORF">CEUSTIGMA_g7588.t1</name>
</gene>
<sequence length="694" mass="77505">MSICIALLISFAATVTSYYVPGTYPEEFLEGEQLQANVNSLKSFDTELPFEYYTMPFCKPPGGVERIANTANPGTILEGLRIENSPYNFSMKVKQTGLLACKPDGYYPELKPDEVENLKHKIDNHYRISLLLDNLPVTVYDLLDENQEFVRPGFELGFKGEDGKYYIYNHLVFNILVTLTHGEYKAARTKYDKGGLEALETRRSLSSFKSLRHVFESEKLEGALGSKPRHLAQESQEAPASNPPENPNYYMVVGFEVSPCSIRREAGKAVEDVVCGMDDASPVEAQEIEVGAKIVYTYDVYWQDSNIKWASRWDAYLRMPGGKVHWFSIMNSVIVVLIMATIVALILIRTVRRDLAKYEQLVVDTNSLDMKDEAGWKLVSGDAFRAPANSRALAVQVGSGVQIILTTTVTLLLATMGFLSPASRGALLTTTIILYVWLAVLAGFTAVYVWGLLERTYNGWPIVCATVAVYFPGIVMAIFTLLNLIIYHTGTSGAVPIGMYFSIVLVWFVVSIPLTFIGGYIALRLPIKDHPVKTNQIPRHVPPPPLAANPTLLFFSAGVLPFGTIFIELYFAMTSIWLGYFYYLFGFVFLIGLLAVIINAEISVLCTYVQLCAEDYNWWWSSFRRGGSVAIYIALYALGFLMSSMSVLNGFIPVFIYLSYMAIIILGAYFAMGTVGFVSSYLFVFYIFKAVKSD</sequence>
<evidence type="ECO:0000256" key="2">
    <source>
        <dbReference type="ARBA" id="ARBA00004653"/>
    </source>
</evidence>
<evidence type="ECO:0000313" key="12">
    <source>
        <dbReference type="EMBL" id="GAX80150.1"/>
    </source>
</evidence>
<comment type="caution">
    <text evidence="12">The sequence shown here is derived from an EMBL/GenBank/DDBJ whole genome shotgun (WGS) entry which is preliminary data.</text>
</comment>
<accession>A0A250XBK6</accession>
<keyword evidence="7 10" id="KW-1133">Transmembrane helix</keyword>
<feature type="transmembrane region" description="Helical" evidence="10">
    <location>
        <begin position="393"/>
        <end position="420"/>
    </location>
</feature>
<evidence type="ECO:0000256" key="6">
    <source>
        <dbReference type="ARBA" id="ARBA00022753"/>
    </source>
</evidence>
<feature type="transmembrane region" description="Helical" evidence="10">
    <location>
        <begin position="432"/>
        <end position="453"/>
    </location>
</feature>
<feature type="region of interest" description="Disordered" evidence="11">
    <location>
        <begin position="224"/>
        <end position="245"/>
    </location>
</feature>
<comment type="subcellular location">
    <subcellularLocation>
        <location evidence="1">Endosome membrane</location>
        <topology evidence="1">Multi-pass membrane protein</topology>
    </subcellularLocation>
    <subcellularLocation>
        <location evidence="2">Golgi apparatus membrane</location>
        <topology evidence="2">Multi-pass membrane protein</topology>
    </subcellularLocation>
</comment>
<organism evidence="12 13">
    <name type="scientific">Chlamydomonas eustigma</name>
    <dbReference type="NCBI Taxonomy" id="1157962"/>
    <lineage>
        <taxon>Eukaryota</taxon>
        <taxon>Viridiplantae</taxon>
        <taxon>Chlorophyta</taxon>
        <taxon>core chlorophytes</taxon>
        <taxon>Chlorophyceae</taxon>
        <taxon>CS clade</taxon>
        <taxon>Chlamydomonadales</taxon>
        <taxon>Chlamydomonadaceae</taxon>
        <taxon>Chlamydomonas</taxon>
    </lineage>
</organism>
<dbReference type="EMBL" id="BEGY01000049">
    <property type="protein sequence ID" value="GAX80150.1"/>
    <property type="molecule type" value="Genomic_DNA"/>
</dbReference>
<dbReference type="Proteomes" id="UP000232323">
    <property type="component" value="Unassembled WGS sequence"/>
</dbReference>
<keyword evidence="9 10" id="KW-0472">Membrane</keyword>
<evidence type="ECO:0000256" key="1">
    <source>
        <dbReference type="ARBA" id="ARBA00004337"/>
    </source>
</evidence>
<evidence type="ECO:0000256" key="11">
    <source>
        <dbReference type="SAM" id="MobiDB-lite"/>
    </source>
</evidence>
<comment type="similarity">
    <text evidence="3 10">Belongs to the nonaspanin (TM9SF) (TC 9.A.2) family.</text>
</comment>
<feature type="transmembrane region" description="Helical" evidence="10">
    <location>
        <begin position="580"/>
        <end position="608"/>
    </location>
</feature>
<name>A0A250XBK6_9CHLO</name>
<evidence type="ECO:0000313" key="13">
    <source>
        <dbReference type="Proteomes" id="UP000232323"/>
    </source>
</evidence>
<feature type="transmembrane region" description="Helical" evidence="10">
    <location>
        <begin position="658"/>
        <end position="688"/>
    </location>
</feature>
<dbReference type="GO" id="GO:0000139">
    <property type="term" value="C:Golgi membrane"/>
    <property type="evidence" value="ECO:0007669"/>
    <property type="project" value="UniProtKB-SubCell"/>
</dbReference>
<feature type="transmembrane region" description="Helical" evidence="10">
    <location>
        <begin position="629"/>
        <end position="652"/>
    </location>
</feature>
<evidence type="ECO:0000256" key="7">
    <source>
        <dbReference type="ARBA" id="ARBA00022989"/>
    </source>
</evidence>
<evidence type="ECO:0000256" key="9">
    <source>
        <dbReference type="ARBA" id="ARBA00023136"/>
    </source>
</evidence>
<keyword evidence="13" id="KW-1185">Reference proteome</keyword>
<evidence type="ECO:0000256" key="8">
    <source>
        <dbReference type="ARBA" id="ARBA00023034"/>
    </source>
</evidence>
<evidence type="ECO:0000256" key="4">
    <source>
        <dbReference type="ARBA" id="ARBA00022692"/>
    </source>
</evidence>
<evidence type="ECO:0000256" key="5">
    <source>
        <dbReference type="ARBA" id="ARBA00022729"/>
    </source>
</evidence>
<dbReference type="GO" id="GO:0010008">
    <property type="term" value="C:endosome membrane"/>
    <property type="evidence" value="ECO:0007669"/>
    <property type="project" value="UniProtKB-SubCell"/>
</dbReference>
<keyword evidence="5 10" id="KW-0732">Signal</keyword>
<proteinExistence type="inferred from homology"/>
<dbReference type="PANTHER" id="PTHR10766:SF55">
    <property type="entry name" value="TRANSMEMBRANE 9 SUPERFAMILY MEMBER 4"/>
    <property type="match status" value="1"/>
</dbReference>